<accession>X1B8A2</accession>
<protein>
    <submittedName>
        <fullName evidence="1">Uncharacterized protein</fullName>
    </submittedName>
</protein>
<comment type="caution">
    <text evidence="1">The sequence shown here is derived from an EMBL/GenBank/DDBJ whole genome shotgun (WGS) entry which is preliminary data.</text>
</comment>
<sequence>MNNLIDFVLYDSLNNKISDGKFTGSIISKCKDKIIFSDNITISNSNEISISQGSNVIDFVTDEYGTSEEIDSLLQNFATQSIRFSNSNYVQTHTYLSKGAELLFRDAVFSRLKFIFRADDKYYEKHGLYDTFPQNDKSAKKMNDMLIPLIENNEDFRKKFYSSIKTEMVKPFKSIVENPNK</sequence>
<dbReference type="AlphaFoldDB" id="X1B8A2"/>
<name>X1B8A2_9ZZZZ</name>
<evidence type="ECO:0000313" key="1">
    <source>
        <dbReference type="EMBL" id="GAG77517.1"/>
    </source>
</evidence>
<dbReference type="EMBL" id="BART01009525">
    <property type="protein sequence ID" value="GAG77517.1"/>
    <property type="molecule type" value="Genomic_DNA"/>
</dbReference>
<proteinExistence type="predicted"/>
<reference evidence="1" key="1">
    <citation type="journal article" date="2014" name="Front. Microbiol.">
        <title>High frequency of phylogenetically diverse reductive dehalogenase-homologous genes in deep subseafloor sedimentary metagenomes.</title>
        <authorList>
            <person name="Kawai M."/>
            <person name="Futagami T."/>
            <person name="Toyoda A."/>
            <person name="Takaki Y."/>
            <person name="Nishi S."/>
            <person name="Hori S."/>
            <person name="Arai W."/>
            <person name="Tsubouchi T."/>
            <person name="Morono Y."/>
            <person name="Uchiyama I."/>
            <person name="Ito T."/>
            <person name="Fujiyama A."/>
            <person name="Inagaki F."/>
            <person name="Takami H."/>
        </authorList>
    </citation>
    <scope>NUCLEOTIDE SEQUENCE</scope>
    <source>
        <strain evidence="1">Expedition CK06-06</strain>
    </source>
</reference>
<gene>
    <name evidence="1" type="ORF">S01H4_21079</name>
</gene>
<organism evidence="1">
    <name type="scientific">marine sediment metagenome</name>
    <dbReference type="NCBI Taxonomy" id="412755"/>
    <lineage>
        <taxon>unclassified sequences</taxon>
        <taxon>metagenomes</taxon>
        <taxon>ecological metagenomes</taxon>
    </lineage>
</organism>